<dbReference type="EMBL" id="QFQB01000003">
    <property type="protein sequence ID" value="PZQ48710.1"/>
    <property type="molecule type" value="Genomic_DNA"/>
</dbReference>
<proteinExistence type="predicted"/>
<evidence type="ECO:0000313" key="2">
    <source>
        <dbReference type="EMBL" id="PZQ48710.1"/>
    </source>
</evidence>
<evidence type="ECO:0000256" key="1">
    <source>
        <dbReference type="SAM" id="Phobius"/>
    </source>
</evidence>
<gene>
    <name evidence="2" type="ORF">DI551_01100</name>
</gene>
<comment type="caution">
    <text evidence="2">The sequence shown here is derived from an EMBL/GenBank/DDBJ whole genome shotgun (WGS) entry which is preliminary data.</text>
</comment>
<keyword evidence="1" id="KW-1133">Transmembrane helix</keyword>
<reference evidence="2 3" key="1">
    <citation type="submission" date="2017-08" db="EMBL/GenBank/DDBJ databases">
        <title>Infants hospitalized years apart are colonized by the same room-sourced microbial strains.</title>
        <authorList>
            <person name="Brooks B."/>
            <person name="Olm M.R."/>
            <person name="Firek B.A."/>
            <person name="Baker R."/>
            <person name="Thomas B.C."/>
            <person name="Morowitz M.J."/>
            <person name="Banfield J.F."/>
        </authorList>
    </citation>
    <scope>NUCLEOTIDE SEQUENCE [LARGE SCALE GENOMIC DNA]</scope>
    <source>
        <strain evidence="2">S2_005_002_R2_29</strain>
    </source>
</reference>
<evidence type="ECO:0000313" key="3">
    <source>
        <dbReference type="Proteomes" id="UP000249417"/>
    </source>
</evidence>
<dbReference type="AlphaFoldDB" id="A0A2W5QBC6"/>
<sequence>MNADTLGFFLFRNEILLTKLFGRRQIESYNTLFLIIFLTIAAFLPYSGIRQKPPKRAALPALLGREGRQIANQRTKAD</sequence>
<organism evidence="2 3">
    <name type="scientific">Micavibrio aeruginosavorus</name>
    <dbReference type="NCBI Taxonomy" id="349221"/>
    <lineage>
        <taxon>Bacteria</taxon>
        <taxon>Pseudomonadati</taxon>
        <taxon>Bdellovibrionota</taxon>
        <taxon>Bdellovibrionia</taxon>
        <taxon>Bdellovibrionales</taxon>
        <taxon>Pseudobdellovibrionaceae</taxon>
        <taxon>Micavibrio</taxon>
    </lineage>
</organism>
<dbReference type="Proteomes" id="UP000249417">
    <property type="component" value="Unassembled WGS sequence"/>
</dbReference>
<name>A0A2W5QBC6_9BACT</name>
<feature type="transmembrane region" description="Helical" evidence="1">
    <location>
        <begin position="28"/>
        <end position="46"/>
    </location>
</feature>
<keyword evidence="1" id="KW-0812">Transmembrane</keyword>
<protein>
    <submittedName>
        <fullName evidence="2">Uncharacterized protein</fullName>
    </submittedName>
</protein>
<keyword evidence="1" id="KW-0472">Membrane</keyword>
<accession>A0A2W5QBC6</accession>